<keyword evidence="4 7" id="KW-1133">Transmembrane helix</keyword>
<proteinExistence type="inferred from homology"/>
<feature type="region of interest" description="Disordered" evidence="6">
    <location>
        <begin position="1"/>
        <end position="24"/>
    </location>
</feature>
<keyword evidence="9" id="KW-1185">Reference proteome</keyword>
<dbReference type="NCBIfam" id="NF038013">
    <property type="entry name" value="AceTr_1"/>
    <property type="match status" value="1"/>
</dbReference>
<gene>
    <name evidence="8" type="ORF">FISHEDRAFT_58888</name>
</gene>
<evidence type="ECO:0000256" key="6">
    <source>
        <dbReference type="SAM" id="MobiDB-lite"/>
    </source>
</evidence>
<feature type="transmembrane region" description="Helical" evidence="7">
    <location>
        <begin position="180"/>
        <end position="200"/>
    </location>
</feature>
<dbReference type="EMBL" id="KN881832">
    <property type="protein sequence ID" value="KIY48605.1"/>
    <property type="molecule type" value="Genomic_DNA"/>
</dbReference>
<dbReference type="OrthoDB" id="3648309at2759"/>
<reference evidence="8 9" key="1">
    <citation type="journal article" date="2015" name="Fungal Genet. Biol.">
        <title>Evolution of novel wood decay mechanisms in Agaricales revealed by the genome sequences of Fistulina hepatica and Cylindrobasidium torrendii.</title>
        <authorList>
            <person name="Floudas D."/>
            <person name="Held B.W."/>
            <person name="Riley R."/>
            <person name="Nagy L.G."/>
            <person name="Koehler G."/>
            <person name="Ransdell A.S."/>
            <person name="Younus H."/>
            <person name="Chow J."/>
            <person name="Chiniquy J."/>
            <person name="Lipzen A."/>
            <person name="Tritt A."/>
            <person name="Sun H."/>
            <person name="Haridas S."/>
            <person name="LaButti K."/>
            <person name="Ohm R.A."/>
            <person name="Kues U."/>
            <person name="Blanchette R.A."/>
            <person name="Grigoriev I.V."/>
            <person name="Minto R.E."/>
            <person name="Hibbett D.S."/>
        </authorList>
    </citation>
    <scope>NUCLEOTIDE SEQUENCE [LARGE SCALE GENOMIC DNA]</scope>
    <source>
        <strain evidence="8 9">ATCC 64428</strain>
    </source>
</reference>
<dbReference type="InterPro" id="IPR000791">
    <property type="entry name" value="Gpr1/Fun34/SatP-like"/>
</dbReference>
<dbReference type="AlphaFoldDB" id="A0A0D7AD41"/>
<evidence type="ECO:0000313" key="8">
    <source>
        <dbReference type="EMBL" id="KIY48605.1"/>
    </source>
</evidence>
<dbReference type="PANTHER" id="PTHR31123">
    <property type="entry name" value="ACCUMULATION OF DYADS PROTEIN 2-RELATED"/>
    <property type="match status" value="1"/>
</dbReference>
<dbReference type="InterPro" id="IPR051633">
    <property type="entry name" value="AceTr"/>
</dbReference>
<evidence type="ECO:0000256" key="2">
    <source>
        <dbReference type="ARBA" id="ARBA00005587"/>
    </source>
</evidence>
<comment type="similarity">
    <text evidence="2">Belongs to the acetate uptake transporter (AceTr) (TC 2.A.96) family.</text>
</comment>
<evidence type="ECO:0000313" key="9">
    <source>
        <dbReference type="Proteomes" id="UP000054144"/>
    </source>
</evidence>
<feature type="compositionally biased region" description="Basic and acidic residues" evidence="6">
    <location>
        <begin position="7"/>
        <end position="18"/>
    </location>
</feature>
<evidence type="ECO:0000256" key="1">
    <source>
        <dbReference type="ARBA" id="ARBA00004141"/>
    </source>
</evidence>
<accession>A0A0D7AD41</accession>
<dbReference type="PANTHER" id="PTHR31123:SF4">
    <property type="entry name" value="PROTEIN ALCS"/>
    <property type="match status" value="1"/>
</dbReference>
<feature type="transmembrane region" description="Helical" evidence="7">
    <location>
        <begin position="220"/>
        <end position="238"/>
    </location>
</feature>
<feature type="transmembrane region" description="Helical" evidence="7">
    <location>
        <begin position="84"/>
        <end position="103"/>
    </location>
</feature>
<name>A0A0D7AD41_9AGAR</name>
<evidence type="ECO:0000256" key="3">
    <source>
        <dbReference type="ARBA" id="ARBA00022692"/>
    </source>
</evidence>
<dbReference type="GO" id="GO:0015123">
    <property type="term" value="F:acetate transmembrane transporter activity"/>
    <property type="evidence" value="ECO:0007669"/>
    <property type="project" value="TreeGrafter"/>
</dbReference>
<keyword evidence="3 7" id="KW-0812">Transmembrane</keyword>
<comment type="subcellular location">
    <subcellularLocation>
        <location evidence="1">Membrane</location>
        <topology evidence="1">Multi-pass membrane protein</topology>
    </subcellularLocation>
</comment>
<dbReference type="GO" id="GO:0005886">
    <property type="term" value="C:plasma membrane"/>
    <property type="evidence" value="ECO:0007669"/>
    <property type="project" value="TreeGrafter"/>
</dbReference>
<sequence>MSQSEADVEKGTSAHRESGPQVTTTVHLTPEQYERLFLQPGTGPTKGNLVNIVGNPTPLAIMSHLLVLTPTSCYLMGWGGSTSASFTALVGPYYLIGGLGLILGGIMEWILGNTFPFVVFVTFGGFWSSLAVLDDPAHGIAAAFTGSSGTAEYDNGLMLYFSFWAVACLVYFLCALRTNVVFVVIFFTLTGVFVFLAAAYGKMAVSDTDTATKLLKVSGAFGWVCICFAWYLEAALMFPSVDMPFTLPVGDLTRVWKKKTH</sequence>
<protein>
    <submittedName>
        <fullName evidence="8">Transcriptional activator of ethanol catabolism AlcS</fullName>
    </submittedName>
</protein>
<feature type="transmembrane region" description="Helical" evidence="7">
    <location>
        <begin position="153"/>
        <end position="173"/>
    </location>
</feature>
<evidence type="ECO:0000256" key="7">
    <source>
        <dbReference type="SAM" id="Phobius"/>
    </source>
</evidence>
<organism evidence="8 9">
    <name type="scientific">Fistulina hepatica ATCC 64428</name>
    <dbReference type="NCBI Taxonomy" id="1128425"/>
    <lineage>
        <taxon>Eukaryota</taxon>
        <taxon>Fungi</taxon>
        <taxon>Dikarya</taxon>
        <taxon>Basidiomycota</taxon>
        <taxon>Agaricomycotina</taxon>
        <taxon>Agaricomycetes</taxon>
        <taxon>Agaricomycetidae</taxon>
        <taxon>Agaricales</taxon>
        <taxon>Fistulinaceae</taxon>
        <taxon>Fistulina</taxon>
    </lineage>
</organism>
<feature type="transmembrane region" description="Helical" evidence="7">
    <location>
        <begin position="115"/>
        <end position="133"/>
    </location>
</feature>
<keyword evidence="5 7" id="KW-0472">Membrane</keyword>
<dbReference type="Pfam" id="PF01184">
    <property type="entry name" value="Gpr1_Fun34_YaaH"/>
    <property type="match status" value="1"/>
</dbReference>
<evidence type="ECO:0000256" key="4">
    <source>
        <dbReference type="ARBA" id="ARBA00022989"/>
    </source>
</evidence>
<dbReference type="Proteomes" id="UP000054144">
    <property type="component" value="Unassembled WGS sequence"/>
</dbReference>
<evidence type="ECO:0000256" key="5">
    <source>
        <dbReference type="ARBA" id="ARBA00023136"/>
    </source>
</evidence>